<proteinExistence type="predicted"/>
<feature type="region of interest" description="Disordered" evidence="1">
    <location>
        <begin position="63"/>
        <end position="157"/>
    </location>
</feature>
<feature type="region of interest" description="Disordered" evidence="1">
    <location>
        <begin position="373"/>
        <end position="453"/>
    </location>
</feature>
<evidence type="ECO:0000313" key="3">
    <source>
        <dbReference type="Proteomes" id="UP000296822"/>
    </source>
</evidence>
<organism evidence="2 3">
    <name type="scientific">Natronorubrum bangense</name>
    <dbReference type="NCBI Taxonomy" id="61858"/>
    <lineage>
        <taxon>Archaea</taxon>
        <taxon>Methanobacteriati</taxon>
        <taxon>Methanobacteriota</taxon>
        <taxon>Stenosarchaea group</taxon>
        <taxon>Halobacteria</taxon>
        <taxon>Halobacteriales</taxon>
        <taxon>Natrialbaceae</taxon>
        <taxon>Natronorubrum</taxon>
    </lineage>
</organism>
<feature type="region of interest" description="Disordered" evidence="1">
    <location>
        <begin position="630"/>
        <end position="663"/>
    </location>
</feature>
<dbReference type="EMBL" id="CP031306">
    <property type="protein sequence ID" value="QCC56460.1"/>
    <property type="molecule type" value="Genomic_DNA"/>
</dbReference>
<dbReference type="RefSeq" id="WP_136350955.1">
    <property type="nucleotide sequence ID" value="NZ_CP031306.1"/>
</dbReference>
<feature type="compositionally biased region" description="Acidic residues" evidence="1">
    <location>
        <begin position="375"/>
        <end position="388"/>
    </location>
</feature>
<feature type="compositionally biased region" description="Basic and acidic residues" evidence="1">
    <location>
        <begin position="102"/>
        <end position="115"/>
    </location>
</feature>
<dbReference type="Proteomes" id="UP000296822">
    <property type="component" value="Plasmid unnamed1"/>
</dbReference>
<protein>
    <submittedName>
        <fullName evidence="2">Uncharacterized protein</fullName>
    </submittedName>
</protein>
<gene>
    <name evidence="2" type="ORF">DV706_18225</name>
</gene>
<dbReference type="KEGG" id="nbg:DV706_18225"/>
<reference evidence="2 3" key="1">
    <citation type="journal article" date="2019" name="Nat. Commun.">
        <title>A new type of DNA phosphorothioation-based antiviral system in archaea.</title>
        <authorList>
            <person name="Xiong L."/>
            <person name="Liu S."/>
            <person name="Chen S."/>
            <person name="Xiao Y."/>
            <person name="Zhu B."/>
            <person name="Gao Y."/>
            <person name="Zhang Y."/>
            <person name="Chen B."/>
            <person name="Luo J."/>
            <person name="Deng Z."/>
            <person name="Chen X."/>
            <person name="Wang L."/>
            <person name="Chen S."/>
        </authorList>
    </citation>
    <scope>NUCLEOTIDE SEQUENCE [LARGE SCALE GENOMIC DNA]</scope>
    <source>
        <strain evidence="2 3">JCM 10635</strain>
        <plasmid evidence="2 3">unnamed1</plasmid>
    </source>
</reference>
<geneLocation type="plasmid" evidence="2">
    <name>unnamed1</name>
</geneLocation>
<feature type="compositionally biased region" description="Polar residues" evidence="1">
    <location>
        <begin position="653"/>
        <end position="663"/>
    </location>
</feature>
<evidence type="ECO:0000256" key="1">
    <source>
        <dbReference type="SAM" id="MobiDB-lite"/>
    </source>
</evidence>
<feature type="region of interest" description="Disordered" evidence="1">
    <location>
        <begin position="330"/>
        <end position="354"/>
    </location>
</feature>
<name>A0A4D6HRT1_9EURY</name>
<accession>A0A4D6HRT1</accession>
<dbReference type="AlphaFoldDB" id="A0A4D6HRT1"/>
<feature type="compositionally biased region" description="Basic and acidic residues" evidence="1">
    <location>
        <begin position="74"/>
        <end position="94"/>
    </location>
</feature>
<sequence>MSIKTYLTDAGNDPDAVSEYLRTLGYDEEQTRRLLEDGGVVARHRSVDEARKLSAELERYGATTAIEAVDESSDDRTVDKPERLLDFDEMKVSDEQSAQERATSDREQHPDREPAVDESVSEAETAAQSNDADEGSSDTDRGTDGPVGDDAGGHQVSDEIGTEILDFMTVRRPPTVEEDTIDVTHVIESDGDGIADGMSDPEALSAWAAKYRSSNVYVSALSDLELPLESLDEQLDDEASLAAVARTVRRLTDREPTELLESESVQRERERLAKSLACQTALPNPDQAEYGAQLTGLRLLDLIERASTDPTDVGGAVGLARGRSVTVPSTLNPAARLGDRSSTVDEPATDGESSRVYRALRDVKLAQQDLASVEIETETPESEFDDTAVDAPRTRFDRGPTPPPTGDAGGLANRVLSILPSKSTDQQRARTPPSTTRQQPTEPSTISDAARRPWTITGETEAQLSPETKSLLTSASISSGDEIQLPRASDHLDRRETELGTSLYSTLLGDGRSSAAQIGTYHYASSAISPTAQLDLNLPIVLDRDIIDVDILTPWNADDGSIESIPNRGTVRPLGVGEMKTIRQQLKGYELGEIGHIENILEGEHKERTHTKTTTSERTLFSETEIDATAENHLQTTERFDMERETDEVIAEQSRTSAGVTVSASYGPSVEVDTNASYSRASSSEAANQAARAYSREVTEKAVERVKKRTLEKARELTRREIEELNRHGIDNADGSGHVTGVYRFVDKVYEARVHESTTDRMLMEFVVPEPGSFYREAKAHHPADDLRVDRPVEPRHITGIEELLTDDTVDEDRFQEEVAALSASARQLQPTDLTNANYLYYAARYGAEVSPPPQRYEHVSETFSKPTGEMTHFETASIPVDDGYAATKALVSISYLPGDPDSEIVQLTALDVHVGDSHVDTYTGPYFGTIDLDDWKGSVPVIVSAWSFGWAVSVSLFCERTDRAFEEWQLETYDAIMQAYRERQASYNEAVAAASRQGGIDVRGQNPERNREIEQDELKKHAIAILKNEHVDMSAYEDMGLDHPDSENTFAELVTFFEQAFEWSALTYVFYPYYWSPAEDWLTLLSIEDTDPLFANFLTAGAARMVVPVRPGLEADIAYYLQYGQVWKGRGCPRAPMTDSSRFSRN</sequence>
<feature type="compositionally biased region" description="Low complexity" evidence="1">
    <location>
        <begin position="429"/>
        <end position="445"/>
    </location>
</feature>
<evidence type="ECO:0000313" key="2">
    <source>
        <dbReference type="EMBL" id="QCC56460.1"/>
    </source>
</evidence>
<dbReference type="GeneID" id="39853214"/>
<keyword evidence="2" id="KW-0614">Plasmid</keyword>